<dbReference type="InterPro" id="IPR036414">
    <property type="entry name" value="YaeB_N_sf"/>
</dbReference>
<evidence type="ECO:0000259" key="3">
    <source>
        <dbReference type="PROSITE" id="PS51668"/>
    </source>
</evidence>
<proteinExistence type="inferred from homology"/>
<accession>A0A7S1PGE7</accession>
<evidence type="ECO:0000256" key="1">
    <source>
        <dbReference type="ARBA" id="ARBA00022691"/>
    </source>
</evidence>
<dbReference type="Gene3D" id="3.30.2310.10">
    <property type="entry name" value="YaeB-like"/>
    <property type="match status" value="1"/>
</dbReference>
<comment type="similarity">
    <text evidence="2">Belongs to the tRNA methyltransferase O family.</text>
</comment>
<dbReference type="SUPFAM" id="SSF118196">
    <property type="entry name" value="YaeB-like"/>
    <property type="match status" value="1"/>
</dbReference>
<dbReference type="InterPro" id="IPR040372">
    <property type="entry name" value="YaeB-like"/>
</dbReference>
<dbReference type="Pfam" id="PF01980">
    <property type="entry name" value="TrmO_N"/>
    <property type="match status" value="1"/>
</dbReference>
<dbReference type="AlphaFoldDB" id="A0A7S1PGE7"/>
<feature type="domain" description="TsaA-like" evidence="3">
    <location>
        <begin position="48"/>
        <end position="218"/>
    </location>
</feature>
<dbReference type="InterPro" id="IPR023370">
    <property type="entry name" value="TrmO-like_N"/>
</dbReference>
<gene>
    <name evidence="4" type="ORF">PCOS0759_LOCUS2213</name>
</gene>
<dbReference type="Pfam" id="PF18389">
    <property type="entry name" value="TrmO_C"/>
    <property type="match status" value="1"/>
</dbReference>
<reference evidence="4" key="1">
    <citation type="submission" date="2021-01" db="EMBL/GenBank/DDBJ databases">
        <authorList>
            <person name="Corre E."/>
            <person name="Pelletier E."/>
            <person name="Niang G."/>
            <person name="Scheremetjew M."/>
            <person name="Finn R."/>
            <person name="Kale V."/>
            <person name="Holt S."/>
            <person name="Cochrane G."/>
            <person name="Meng A."/>
            <person name="Brown T."/>
            <person name="Cohen L."/>
        </authorList>
    </citation>
    <scope>NUCLEOTIDE SEQUENCE</scope>
    <source>
        <strain evidence="4">WS</strain>
    </source>
</reference>
<evidence type="ECO:0000256" key="2">
    <source>
        <dbReference type="ARBA" id="ARBA00033753"/>
    </source>
</evidence>
<keyword evidence="1" id="KW-0949">S-adenosyl-L-methionine</keyword>
<dbReference type="InterPro" id="IPR036413">
    <property type="entry name" value="YaeB-like_sf"/>
</dbReference>
<evidence type="ECO:0000313" key="4">
    <source>
        <dbReference type="EMBL" id="CAD9078981.1"/>
    </source>
</evidence>
<dbReference type="InterPro" id="IPR041369">
    <property type="entry name" value="TrmO_C"/>
</dbReference>
<dbReference type="EMBL" id="HBGD01002671">
    <property type="protein sequence ID" value="CAD9078981.1"/>
    <property type="molecule type" value="Transcribed_RNA"/>
</dbReference>
<sequence length="350" mass="40816">MKDSLEWLSLKNVLKIFTETEFGARCCQQRMSSILSSPHSPHLPTYQFQPIALFQSCFKQKTGTPRQFNLIPHSRGYFRLNSIHLVEGLEVGLYLHVIWLFHQNFHIKRDSVNQKETNKEEAAHLQQLSESYAPICITNQMQKTKIKPPRMNGQKIGIFAARSPYRPNPIGLSVCKIRDIVKGKDDSVIVHLEGCDLVHGTPIIDVKPYIRDYDSIPEAPHPSWFENIALKQKNVAQVAFTEDAQRQLEELVPKMKFYHNDLDAVRQVIEEMILLDPRSKYRRDKCTEEVFGFCIDNINVRCVFKDENQCFVCEVESLDKIEQMDKKSLKRRNTEDFARFSKRIRSEEKE</sequence>
<dbReference type="PANTHER" id="PTHR12818:SF0">
    <property type="entry name" value="TRNA (ADENINE(37)-N6)-METHYLTRANSFERASE"/>
    <property type="match status" value="1"/>
</dbReference>
<dbReference type="Gene3D" id="2.40.30.70">
    <property type="entry name" value="YaeB-like"/>
    <property type="match status" value="1"/>
</dbReference>
<organism evidence="4">
    <name type="scientific">Percolomonas cosmopolitus</name>
    <dbReference type="NCBI Taxonomy" id="63605"/>
    <lineage>
        <taxon>Eukaryota</taxon>
        <taxon>Discoba</taxon>
        <taxon>Heterolobosea</taxon>
        <taxon>Tetramitia</taxon>
        <taxon>Eutetramitia</taxon>
        <taxon>Percolomonadidae</taxon>
        <taxon>Percolomonas</taxon>
    </lineage>
</organism>
<protein>
    <recommendedName>
        <fullName evidence="3">TsaA-like domain-containing protein</fullName>
    </recommendedName>
</protein>
<dbReference type="PROSITE" id="PS51668">
    <property type="entry name" value="TSAA_2"/>
    <property type="match status" value="1"/>
</dbReference>
<name>A0A7S1PGE7_9EUKA</name>
<dbReference type="PANTHER" id="PTHR12818">
    <property type="entry name" value="TRNA (ADENINE(37)-N6)-METHYLTRANSFERASE"/>
    <property type="match status" value="1"/>
</dbReference>